<accession>A0A7W1X8N8</accession>
<dbReference type="Proteomes" id="UP000530514">
    <property type="component" value="Unassembled WGS sequence"/>
</dbReference>
<reference evidence="3 4" key="1">
    <citation type="submission" date="2020-07" db="EMBL/GenBank/DDBJ databases">
        <authorList>
            <person name="Feng H."/>
        </authorList>
    </citation>
    <scope>NUCLEOTIDE SEQUENCE [LARGE SCALE GENOMIC DNA]</scope>
    <source>
        <strain evidence="4">s-11</strain>
    </source>
</reference>
<dbReference type="Pfam" id="PF13038">
    <property type="entry name" value="DUF3899"/>
    <property type="match status" value="1"/>
</dbReference>
<feature type="transmembrane region" description="Helical" evidence="1">
    <location>
        <begin position="7"/>
        <end position="26"/>
    </location>
</feature>
<name>A0A7W1X8N8_9BACL</name>
<organism evidence="3 4">
    <name type="scientific">Thermoactinomyces daqus</name>
    <dbReference type="NCBI Taxonomy" id="1329516"/>
    <lineage>
        <taxon>Bacteria</taxon>
        <taxon>Bacillati</taxon>
        <taxon>Bacillota</taxon>
        <taxon>Bacilli</taxon>
        <taxon>Bacillales</taxon>
        <taxon>Thermoactinomycetaceae</taxon>
        <taxon>Thermoactinomyces</taxon>
    </lineage>
</organism>
<keyword evidence="1" id="KW-0472">Membrane</keyword>
<proteinExistence type="predicted"/>
<keyword evidence="4" id="KW-1185">Reference proteome</keyword>
<dbReference type="AlphaFoldDB" id="A0A7W1X8N8"/>
<evidence type="ECO:0000256" key="1">
    <source>
        <dbReference type="SAM" id="Phobius"/>
    </source>
</evidence>
<gene>
    <name evidence="3" type="ORF">H1164_04155</name>
</gene>
<keyword evidence="1" id="KW-0812">Transmembrane</keyword>
<feature type="transmembrane region" description="Helical" evidence="1">
    <location>
        <begin position="97"/>
        <end position="117"/>
    </location>
</feature>
<dbReference type="InterPro" id="IPR025007">
    <property type="entry name" value="DUF3899"/>
</dbReference>
<evidence type="ECO:0000313" key="3">
    <source>
        <dbReference type="EMBL" id="MBA4542093.1"/>
    </source>
</evidence>
<evidence type="ECO:0000313" key="4">
    <source>
        <dbReference type="Proteomes" id="UP000530514"/>
    </source>
</evidence>
<comment type="caution">
    <text evidence="3">The sequence shown here is derived from an EMBL/GenBank/DDBJ whole genome shotgun (WGS) entry which is preliminary data.</text>
</comment>
<feature type="transmembrane region" description="Helical" evidence="1">
    <location>
        <begin position="38"/>
        <end position="58"/>
    </location>
</feature>
<protein>
    <submittedName>
        <fullName evidence="3">DUF3899 domain-containing protein</fullName>
    </submittedName>
</protein>
<dbReference type="RefSeq" id="WP_033099480.1">
    <property type="nucleotide sequence ID" value="NZ_JACEIP010000004.1"/>
</dbReference>
<keyword evidence="1" id="KW-1133">Transmembrane helix</keyword>
<feature type="domain" description="DUF3899" evidence="2">
    <location>
        <begin position="34"/>
        <end position="111"/>
    </location>
</feature>
<sequence>MTQKKAIVRYMTAVMAIFFIITLVIAPKNKLAWSNHLFLFGLLFLTISASIFVIRGGFFHNFAKAFKKFNRIGREHEFATQPDEKAMSRRDAGLRTVQTGSFLVALILIGLSILLLYSR</sequence>
<evidence type="ECO:0000259" key="2">
    <source>
        <dbReference type="Pfam" id="PF13038"/>
    </source>
</evidence>
<dbReference type="EMBL" id="JACEIP010000004">
    <property type="protein sequence ID" value="MBA4542093.1"/>
    <property type="molecule type" value="Genomic_DNA"/>
</dbReference>